<accession>A0A2W5S5V1</accession>
<reference evidence="9 10" key="1">
    <citation type="submission" date="2017-08" db="EMBL/GenBank/DDBJ databases">
        <title>Infants hospitalized years apart are colonized by the same room-sourced microbial strains.</title>
        <authorList>
            <person name="Brooks B."/>
            <person name="Olm M.R."/>
            <person name="Firek B.A."/>
            <person name="Baker R."/>
            <person name="Thomas B.C."/>
            <person name="Morowitz M.J."/>
            <person name="Banfield J.F."/>
        </authorList>
    </citation>
    <scope>NUCLEOTIDE SEQUENCE [LARGE SCALE GENOMIC DNA]</scope>
    <source>
        <strain evidence="9">S2_003_000_R2_11</strain>
    </source>
</reference>
<name>A0A2W5S5V1_CERSP</name>
<dbReference type="Proteomes" id="UP000248975">
    <property type="component" value="Unassembled WGS sequence"/>
</dbReference>
<dbReference type="InterPro" id="IPR036259">
    <property type="entry name" value="MFS_trans_sf"/>
</dbReference>
<feature type="domain" description="Major facilitator superfamily (MFS) profile" evidence="8">
    <location>
        <begin position="28"/>
        <end position="474"/>
    </location>
</feature>
<protein>
    <submittedName>
        <fullName evidence="9">MFS transporter</fullName>
    </submittedName>
</protein>
<feature type="transmembrane region" description="Helical" evidence="7">
    <location>
        <begin position="243"/>
        <end position="262"/>
    </location>
</feature>
<evidence type="ECO:0000256" key="6">
    <source>
        <dbReference type="ARBA" id="ARBA00023136"/>
    </source>
</evidence>
<evidence type="ECO:0000256" key="4">
    <source>
        <dbReference type="ARBA" id="ARBA00022692"/>
    </source>
</evidence>
<dbReference type="GO" id="GO:0022857">
    <property type="term" value="F:transmembrane transporter activity"/>
    <property type="evidence" value="ECO:0007669"/>
    <property type="project" value="InterPro"/>
</dbReference>
<feature type="transmembrane region" description="Helical" evidence="7">
    <location>
        <begin position="152"/>
        <end position="170"/>
    </location>
</feature>
<evidence type="ECO:0000256" key="3">
    <source>
        <dbReference type="ARBA" id="ARBA00022475"/>
    </source>
</evidence>
<dbReference type="CDD" id="cd17503">
    <property type="entry name" value="MFS_LmrB_MDR_like"/>
    <property type="match status" value="1"/>
</dbReference>
<dbReference type="InterPro" id="IPR004638">
    <property type="entry name" value="EmrB-like"/>
</dbReference>
<proteinExistence type="predicted"/>
<feature type="transmembrane region" description="Helical" evidence="7">
    <location>
        <begin position="283"/>
        <end position="302"/>
    </location>
</feature>
<evidence type="ECO:0000259" key="8">
    <source>
        <dbReference type="PROSITE" id="PS50850"/>
    </source>
</evidence>
<dbReference type="PROSITE" id="PS50850">
    <property type="entry name" value="MFS"/>
    <property type="match status" value="1"/>
</dbReference>
<dbReference type="Gene3D" id="1.20.1720.10">
    <property type="entry name" value="Multidrug resistance protein D"/>
    <property type="match status" value="1"/>
</dbReference>
<feature type="transmembrane region" description="Helical" evidence="7">
    <location>
        <begin position="347"/>
        <end position="365"/>
    </location>
</feature>
<evidence type="ECO:0000256" key="2">
    <source>
        <dbReference type="ARBA" id="ARBA00022448"/>
    </source>
</evidence>
<feature type="transmembrane region" description="Helical" evidence="7">
    <location>
        <begin position="66"/>
        <end position="85"/>
    </location>
</feature>
<keyword evidence="2" id="KW-0813">Transport</keyword>
<dbReference type="EMBL" id="QFQS01000007">
    <property type="protein sequence ID" value="PZQ95454.1"/>
    <property type="molecule type" value="Genomic_DNA"/>
</dbReference>
<feature type="transmembrane region" description="Helical" evidence="7">
    <location>
        <begin position="447"/>
        <end position="467"/>
    </location>
</feature>
<evidence type="ECO:0000313" key="10">
    <source>
        <dbReference type="Proteomes" id="UP000248975"/>
    </source>
</evidence>
<feature type="transmembrane region" description="Helical" evidence="7">
    <location>
        <begin position="371"/>
        <end position="397"/>
    </location>
</feature>
<dbReference type="PANTHER" id="PTHR23501:SF1">
    <property type="entry name" value="TRANSPORT PROTEIN HSRA-RELATED"/>
    <property type="match status" value="1"/>
</dbReference>
<feature type="transmembrane region" description="Helical" evidence="7">
    <location>
        <begin position="314"/>
        <end position="335"/>
    </location>
</feature>
<dbReference type="InterPro" id="IPR011701">
    <property type="entry name" value="MFS"/>
</dbReference>
<comment type="subcellular location">
    <subcellularLocation>
        <location evidence="1">Cell membrane</location>
        <topology evidence="1">Multi-pass membrane protein</topology>
    </subcellularLocation>
</comment>
<evidence type="ECO:0000256" key="5">
    <source>
        <dbReference type="ARBA" id="ARBA00022989"/>
    </source>
</evidence>
<keyword evidence="6 7" id="KW-0472">Membrane</keyword>
<feature type="transmembrane region" description="Helical" evidence="7">
    <location>
        <begin position="122"/>
        <end position="140"/>
    </location>
</feature>
<dbReference type="NCBIfam" id="TIGR00711">
    <property type="entry name" value="efflux_EmrB"/>
    <property type="match status" value="1"/>
</dbReference>
<dbReference type="GO" id="GO:0005886">
    <property type="term" value="C:plasma membrane"/>
    <property type="evidence" value="ECO:0007669"/>
    <property type="project" value="UniProtKB-SubCell"/>
</dbReference>
<comment type="caution">
    <text evidence="9">The sequence shown here is derived from an EMBL/GenBank/DDBJ whole genome shotgun (WGS) entry which is preliminary data.</text>
</comment>
<feature type="transmembrane region" description="Helical" evidence="7">
    <location>
        <begin position="182"/>
        <end position="203"/>
    </location>
</feature>
<dbReference type="InterPro" id="IPR020846">
    <property type="entry name" value="MFS_dom"/>
</dbReference>
<feature type="transmembrane region" description="Helical" evidence="7">
    <location>
        <begin position="418"/>
        <end position="435"/>
    </location>
</feature>
<dbReference type="SUPFAM" id="SSF103473">
    <property type="entry name" value="MFS general substrate transporter"/>
    <property type="match status" value="1"/>
</dbReference>
<evidence type="ECO:0000256" key="1">
    <source>
        <dbReference type="ARBA" id="ARBA00004651"/>
    </source>
</evidence>
<keyword evidence="5 7" id="KW-1133">Transmembrane helix</keyword>
<dbReference type="Pfam" id="PF07690">
    <property type="entry name" value="MFS_1"/>
    <property type="match status" value="2"/>
</dbReference>
<evidence type="ECO:0000313" key="9">
    <source>
        <dbReference type="EMBL" id="PZQ95454.1"/>
    </source>
</evidence>
<organism evidence="9 10">
    <name type="scientific">Cereibacter sphaeroides</name>
    <name type="common">Rhodobacter sphaeroides</name>
    <dbReference type="NCBI Taxonomy" id="1063"/>
    <lineage>
        <taxon>Bacteria</taxon>
        <taxon>Pseudomonadati</taxon>
        <taxon>Pseudomonadota</taxon>
        <taxon>Alphaproteobacteria</taxon>
        <taxon>Rhodobacterales</taxon>
        <taxon>Paracoccaceae</taxon>
        <taxon>Cereibacter</taxon>
    </lineage>
</organism>
<keyword evidence="3" id="KW-1003">Cell membrane</keyword>
<evidence type="ECO:0000256" key="7">
    <source>
        <dbReference type="SAM" id="Phobius"/>
    </source>
</evidence>
<dbReference type="PANTHER" id="PTHR23501">
    <property type="entry name" value="MAJOR FACILITATOR SUPERFAMILY"/>
    <property type="match status" value="1"/>
</dbReference>
<sequence>MARRLGDLGVDQTSVTVPPQSLFARRAIPLIVATALLMENIDGTVIATSLPQIARDLGADPIHLKLALTSYLLALAVFIPASGWAADRFGARKVFRLAILIFALGSIACAQSDSLIELIASRVLQGIGGSMMVPVGRLIVLRSVPRTEIVSALAWLTVPALIGPILGPPLGGFITTFFDWRWIFWINVPIAVLGLGLVTVFIPDVRIDNVPGFDFTGFLLLGPGLAAFLTGVTLSGLSIAPTWFVVLLILGGIGLLAAYVVHARRKIEPIVDLRLLFLPTFRVNATGGTLFRVGVGALPFLLPLMLQFGFGFSAFQSGMLTFVTGVGAFGMKFMAQPILRRFGFRRVLMANAILSSLLLMAPGLFTPSTPWMLMAAVLVVGGLSRSLQFTSVNAVAYSDVPSERLSSATSFNSVLQQLAGSIGITVAAFGLELVQVATGTEGLSRELFPPVFVMIGAVSMLSVFIFARLSRDAGAALLPASGRTSD</sequence>
<keyword evidence="4 7" id="KW-0812">Transmembrane</keyword>
<feature type="transmembrane region" description="Helical" evidence="7">
    <location>
        <begin position="97"/>
        <end position="116"/>
    </location>
</feature>
<feature type="transmembrane region" description="Helical" evidence="7">
    <location>
        <begin position="215"/>
        <end position="237"/>
    </location>
</feature>
<dbReference type="Gene3D" id="1.20.1250.20">
    <property type="entry name" value="MFS general substrate transporter like domains"/>
    <property type="match status" value="1"/>
</dbReference>
<gene>
    <name evidence="9" type="ORF">DI533_19245</name>
</gene>
<dbReference type="AlphaFoldDB" id="A0A2W5S5V1"/>